<dbReference type="PANTHER" id="PTHR35604:SF2">
    <property type="entry name" value="TRANSPOSASE INSH FOR INSERTION SEQUENCE ELEMENT IS5A-RELATED"/>
    <property type="match status" value="1"/>
</dbReference>
<dbReference type="EMBL" id="VDMO01000005">
    <property type="protein sequence ID" value="TNM71946.1"/>
    <property type="molecule type" value="Genomic_DNA"/>
</dbReference>
<dbReference type="EMBL" id="JACHEW010000014">
    <property type="protein sequence ID" value="MBB6017405.1"/>
    <property type="molecule type" value="Genomic_DNA"/>
</dbReference>
<gene>
    <name evidence="4" type="ORF">FHR04_06160</name>
    <name evidence="3" type="ORF">HNQ04_002670</name>
</gene>
<evidence type="ECO:0000259" key="1">
    <source>
        <dbReference type="Pfam" id="PF05598"/>
    </source>
</evidence>
<evidence type="ECO:0000313" key="5">
    <source>
        <dbReference type="Proteomes" id="UP000313988"/>
    </source>
</evidence>
<dbReference type="Proteomes" id="UP000313988">
    <property type="component" value="Unassembled WGS sequence"/>
</dbReference>
<dbReference type="InterPro" id="IPR008490">
    <property type="entry name" value="Transposase_InsH_N"/>
</dbReference>
<dbReference type="Pfam" id="PF05598">
    <property type="entry name" value="DUF772"/>
    <property type="match status" value="1"/>
</dbReference>
<accession>A0A5C4YA64</accession>
<dbReference type="InterPro" id="IPR025668">
    <property type="entry name" value="Tnp_DDE_dom"/>
</dbReference>
<evidence type="ECO:0000313" key="4">
    <source>
        <dbReference type="EMBL" id="TNM71946.1"/>
    </source>
</evidence>
<evidence type="ECO:0000313" key="3">
    <source>
        <dbReference type="EMBL" id="MBB6017405.1"/>
    </source>
</evidence>
<dbReference type="Pfam" id="PF13751">
    <property type="entry name" value="DDE_Tnp_1_6"/>
    <property type="match status" value="1"/>
</dbReference>
<dbReference type="AlphaFoldDB" id="A0A5C4YA64"/>
<keyword evidence="6" id="KW-1185">Reference proteome</keyword>
<dbReference type="PANTHER" id="PTHR35604">
    <property type="entry name" value="TRANSPOSASE INSH FOR INSERTION SEQUENCE ELEMENT IS5A-RELATED"/>
    <property type="match status" value="1"/>
</dbReference>
<dbReference type="OrthoDB" id="52455at2"/>
<evidence type="ECO:0000259" key="2">
    <source>
        <dbReference type="Pfam" id="PF13751"/>
    </source>
</evidence>
<reference evidence="4 5" key="1">
    <citation type="submission" date="2019-06" db="EMBL/GenBank/DDBJ databases">
        <title>Genome sequence of Deinococcus radiopugnans ATCC 19172.</title>
        <authorList>
            <person name="Maclea K.S."/>
            <person name="Maynard C.R."/>
        </authorList>
    </citation>
    <scope>NUCLEOTIDE SEQUENCE [LARGE SCALE GENOMIC DNA]</scope>
    <source>
        <strain evidence="4 5">ATCC 19172</strain>
    </source>
</reference>
<dbReference type="RefSeq" id="WP_139401644.1">
    <property type="nucleotide sequence ID" value="NZ_JACHEW010000014.1"/>
</dbReference>
<dbReference type="InterPro" id="IPR047629">
    <property type="entry name" value="IS1182_transpos"/>
</dbReference>
<sequence length="548" mass="62440">MLRPTAIPEVPADTARIARAAFPKGAPFLRLRDELGVFLTDQDFAYLYPRRGQPAAAPWRLMLISVMQYAENLTDRQAADAVRGHLAWKYALSLELDDPGLDASVLCEFRTRLLTTPEPLSWLDQLLSLCVERGLLQRHGKQRTDSTHVLAAIRVMNRLELVTECLRAALNALATFAPDWLREVADPEWYDRYGHRMENYRFPKSERGKQVYADQIGKDGQTLLALIARDDAPQGSQHLSEVLTLERCWQRQFTGLNSVIRFRLRSELVKDREMQVESPYDPEARYSTKRGREWHGYKVHVSETCDDGLPHLITQVTTTTAEVQDAPLGQQIQTDLFRRDLQPTEHWVDAGYNAAELIVRAKEQHGTEIIGPVRPNTSQAYRTAGAFTLRDFQIDWDRLKATCPQGKESERWQATKRKSGRPIIITTFSAKTCQECPVRTQCVTSATRPKSLTFQPQAQQEALHAARDAMIDPEAQRRYQRRAGIEGTLSQGVRAFGLRKCRYRGLQKARLQHVLTALAINVIRLCVWLDGDRPEGTRVSRFTQLRAA</sequence>
<proteinExistence type="predicted"/>
<organism evidence="4 5">
    <name type="scientific">Deinococcus radiopugnans ATCC 19172</name>
    <dbReference type="NCBI Taxonomy" id="585398"/>
    <lineage>
        <taxon>Bacteria</taxon>
        <taxon>Thermotogati</taxon>
        <taxon>Deinococcota</taxon>
        <taxon>Deinococci</taxon>
        <taxon>Deinococcales</taxon>
        <taxon>Deinococcaceae</taxon>
        <taxon>Deinococcus</taxon>
    </lineage>
</organism>
<evidence type="ECO:0000313" key="6">
    <source>
        <dbReference type="Proteomes" id="UP000629870"/>
    </source>
</evidence>
<protein>
    <submittedName>
        <fullName evidence="3 4">Transposase</fullName>
    </submittedName>
</protein>
<dbReference type="Proteomes" id="UP000629870">
    <property type="component" value="Unassembled WGS sequence"/>
</dbReference>
<dbReference type="NCBIfam" id="NF033551">
    <property type="entry name" value="transpos_IS1182"/>
    <property type="match status" value="1"/>
</dbReference>
<feature type="domain" description="Transposase DDE" evidence="2">
    <location>
        <begin position="402"/>
        <end position="526"/>
    </location>
</feature>
<feature type="domain" description="Transposase InsH N-terminal" evidence="1">
    <location>
        <begin position="29"/>
        <end position="112"/>
    </location>
</feature>
<name>A0A5C4YA64_9DEIO</name>
<reference evidence="3 6" key="2">
    <citation type="submission" date="2020-08" db="EMBL/GenBank/DDBJ databases">
        <title>Genomic Encyclopedia of Type Strains, Phase IV (KMG-IV): sequencing the most valuable type-strain genomes for metagenomic binning, comparative biology and taxonomic classification.</title>
        <authorList>
            <person name="Goeker M."/>
        </authorList>
    </citation>
    <scope>NUCLEOTIDE SEQUENCE [LARGE SCALE GENOMIC DNA]</scope>
    <source>
        <strain evidence="3 6">DSM 12027</strain>
    </source>
</reference>
<comment type="caution">
    <text evidence="4">The sequence shown here is derived from an EMBL/GenBank/DDBJ whole genome shotgun (WGS) entry which is preliminary data.</text>
</comment>